<dbReference type="InterPro" id="IPR006056">
    <property type="entry name" value="RidA"/>
</dbReference>
<dbReference type="InterPro" id="IPR035959">
    <property type="entry name" value="RutC-like_sf"/>
</dbReference>
<dbReference type="Proteomes" id="UP000248786">
    <property type="component" value="Unassembled WGS sequence"/>
</dbReference>
<dbReference type="Gene3D" id="3.30.1330.40">
    <property type="entry name" value="RutC-like"/>
    <property type="match status" value="1"/>
</dbReference>
<dbReference type="Pfam" id="PF01042">
    <property type="entry name" value="Ribonuc_L-PSP"/>
    <property type="match status" value="1"/>
</dbReference>
<dbReference type="GO" id="GO:0005829">
    <property type="term" value="C:cytosol"/>
    <property type="evidence" value="ECO:0007669"/>
    <property type="project" value="TreeGrafter"/>
</dbReference>
<organism evidence="2 3">
    <name type="scientific">Dehalococcoides mccartyi</name>
    <dbReference type="NCBI Taxonomy" id="61435"/>
    <lineage>
        <taxon>Bacteria</taxon>
        <taxon>Bacillati</taxon>
        <taxon>Chloroflexota</taxon>
        <taxon>Dehalococcoidia</taxon>
        <taxon>Dehalococcoidales</taxon>
        <taxon>Dehalococcoidaceae</taxon>
        <taxon>Dehalococcoides</taxon>
    </lineage>
</organism>
<reference evidence="2 3" key="1">
    <citation type="submission" date="2018-05" db="EMBL/GenBank/DDBJ databases">
        <title>Draft genome sequences of Dehalococcoides mccartyi strains RC and KS.</title>
        <authorList>
            <person name="Higgins S.A."/>
            <person name="Padilla-Crespo E."/>
            <person name="Loeffler F.E."/>
        </authorList>
    </citation>
    <scope>NUCLEOTIDE SEQUENCE [LARGE SCALE GENOMIC DNA]</scope>
    <source>
        <strain evidence="2 3">KS</strain>
    </source>
</reference>
<dbReference type="NCBIfam" id="TIGR00004">
    <property type="entry name" value="Rid family detoxifying hydrolase"/>
    <property type="match status" value="1"/>
</dbReference>
<dbReference type="GO" id="GO:0019239">
    <property type="term" value="F:deaminase activity"/>
    <property type="evidence" value="ECO:0007669"/>
    <property type="project" value="TreeGrafter"/>
</dbReference>
<dbReference type="PANTHER" id="PTHR11803">
    <property type="entry name" value="2-IMINOBUTANOATE/2-IMINOPROPANOATE DEAMINASE RIDA"/>
    <property type="match status" value="1"/>
</dbReference>
<dbReference type="SUPFAM" id="SSF55298">
    <property type="entry name" value="YjgF-like"/>
    <property type="match status" value="1"/>
</dbReference>
<proteinExistence type="inferred from homology"/>
<dbReference type="AlphaFoldDB" id="A0A328ESD6"/>
<name>A0A328ESD6_9CHLR</name>
<protein>
    <submittedName>
        <fullName evidence="2">Putative translation initiation inhibitor</fullName>
    </submittedName>
</protein>
<dbReference type="InterPro" id="IPR006175">
    <property type="entry name" value="YjgF/YER057c/UK114"/>
</dbReference>
<gene>
    <name evidence="2" type="ORF">C1G86_1003</name>
</gene>
<comment type="similarity">
    <text evidence="1">Belongs to the RutC family.</text>
</comment>
<evidence type="ECO:0000313" key="3">
    <source>
        <dbReference type="Proteomes" id="UP000248786"/>
    </source>
</evidence>
<evidence type="ECO:0000313" key="2">
    <source>
        <dbReference type="EMBL" id="RAL70453.1"/>
    </source>
</evidence>
<sequence>MSKKYFSAPGAQGPYSLAVKAGDYLYISGQIGHTDADGRPLASVESQTKRCLEKMADLLKTAGASFDDVVKTTVFLKNQEDFTKMNGVYTIFFSGAKPARSTVIAGMVFPEIMVEIEAVAIYRKHNYTLKHKAAHISVVSGFII</sequence>
<evidence type="ECO:0000256" key="1">
    <source>
        <dbReference type="ARBA" id="ARBA00010552"/>
    </source>
</evidence>
<dbReference type="EMBL" id="QGLD01000010">
    <property type="protein sequence ID" value="RAL70453.1"/>
    <property type="molecule type" value="Genomic_DNA"/>
</dbReference>
<dbReference type="PANTHER" id="PTHR11803:SF39">
    <property type="entry name" value="2-IMINOBUTANOATE_2-IMINOPROPANOATE DEAMINASE"/>
    <property type="match status" value="1"/>
</dbReference>
<dbReference type="CDD" id="cd00448">
    <property type="entry name" value="YjgF_YER057c_UK114_family"/>
    <property type="match status" value="1"/>
</dbReference>
<accession>A0A328ESD6</accession>
<dbReference type="PROSITE" id="PS01094">
    <property type="entry name" value="UPF0076"/>
    <property type="match status" value="1"/>
</dbReference>
<comment type="caution">
    <text evidence="2">The sequence shown here is derived from an EMBL/GenBank/DDBJ whole genome shotgun (WGS) entry which is preliminary data.</text>
</comment>
<dbReference type="FunFam" id="3.30.1330.40:FF:000001">
    <property type="entry name" value="L-PSP family endoribonuclease"/>
    <property type="match status" value="1"/>
</dbReference>
<dbReference type="InterPro" id="IPR019897">
    <property type="entry name" value="RidA_CS"/>
</dbReference>